<gene>
    <name evidence="2" type="ORF">PCL_02954</name>
</gene>
<evidence type="ECO:0000313" key="2">
    <source>
        <dbReference type="EMBL" id="PWI67600.1"/>
    </source>
</evidence>
<feature type="compositionally biased region" description="Basic and acidic residues" evidence="1">
    <location>
        <begin position="40"/>
        <end position="51"/>
    </location>
</feature>
<proteinExistence type="predicted"/>
<dbReference type="AlphaFoldDB" id="A0A2U3DZB5"/>
<dbReference type="Proteomes" id="UP000245956">
    <property type="component" value="Unassembled WGS sequence"/>
</dbReference>
<feature type="region of interest" description="Disordered" evidence="1">
    <location>
        <begin position="1"/>
        <end position="51"/>
    </location>
</feature>
<dbReference type="EMBL" id="LCWV01000018">
    <property type="protein sequence ID" value="PWI67600.1"/>
    <property type="molecule type" value="Genomic_DNA"/>
</dbReference>
<accession>A0A2U3DZB5</accession>
<comment type="caution">
    <text evidence="2">The sequence shown here is derived from an EMBL/GenBank/DDBJ whole genome shotgun (WGS) entry which is preliminary data.</text>
</comment>
<evidence type="ECO:0000313" key="3">
    <source>
        <dbReference type="Proteomes" id="UP000245956"/>
    </source>
</evidence>
<organism evidence="2 3">
    <name type="scientific">Purpureocillium lilacinum</name>
    <name type="common">Paecilomyces lilacinus</name>
    <dbReference type="NCBI Taxonomy" id="33203"/>
    <lineage>
        <taxon>Eukaryota</taxon>
        <taxon>Fungi</taxon>
        <taxon>Dikarya</taxon>
        <taxon>Ascomycota</taxon>
        <taxon>Pezizomycotina</taxon>
        <taxon>Sordariomycetes</taxon>
        <taxon>Hypocreomycetidae</taxon>
        <taxon>Hypocreales</taxon>
        <taxon>Ophiocordycipitaceae</taxon>
        <taxon>Purpureocillium</taxon>
    </lineage>
</organism>
<evidence type="ECO:0000256" key="1">
    <source>
        <dbReference type="SAM" id="MobiDB-lite"/>
    </source>
</evidence>
<protein>
    <submittedName>
        <fullName evidence="2">Uncharacterized protein</fullName>
    </submittedName>
</protein>
<name>A0A2U3DZB5_PURLI</name>
<feature type="compositionally biased region" description="Polar residues" evidence="1">
    <location>
        <begin position="1"/>
        <end position="14"/>
    </location>
</feature>
<sequence>MRRRQNASSGPSKNQGRRSRQTSSRTTSLSVETNTGGFAKSDRMKTAKAEVDSQRQASVALANQEYLGHAPEDPSIIHASLVIPGNDMLPQGLEDPDALNDIRLRYKVWITRSQPNIFDIRGRDMRQLQEAVKELNWALHDMRLSSEALTIRFLAQKPSRDQDSAIVNVELNCRPIVKALSNTPRSVLTTALDLVDRLRTSLLPSADILRLLTTDLRMRVNFGHLQVRTRKKGLGRDMSYANFAEMIPQYSNRGGASLHTRMPAVAHAAKVLHKILDPIVGLHYPKEHAVSGRCTVALGLGDHELVADAKLPTKDKEQLSIPTLAKPEAWPRLNWTVAAPDMPLDWNFQVDSLGYQAVVPDDLLKLMQSIVLIPNKADKGDGHSLCPPRLLNGQSAGGQIDRTTLKTSIIVPFRNTPFVIEVSITQQWQGMKTVSEADTWWGLEFYCRGWDEAINNVSPGERRKDWGPKLERIWPGIDQSLEERFTAFLEYIVEIQAALDDVDFKSRAGFRAQNASK</sequence>
<reference evidence="2 3" key="1">
    <citation type="journal article" date="2016" name="Front. Microbiol.">
        <title>Genome and transcriptome sequences reveal the specific parasitism of the nematophagous Purpureocillium lilacinum 36-1.</title>
        <authorList>
            <person name="Xie J."/>
            <person name="Li S."/>
            <person name="Mo C."/>
            <person name="Xiao X."/>
            <person name="Peng D."/>
            <person name="Wang G."/>
            <person name="Xiao Y."/>
        </authorList>
    </citation>
    <scope>NUCLEOTIDE SEQUENCE [LARGE SCALE GENOMIC DNA]</scope>
    <source>
        <strain evidence="2 3">36-1</strain>
    </source>
</reference>